<accession>A0A5B9QL77</accession>
<dbReference type="RefSeq" id="WP_068137858.1">
    <property type="nucleotide sequence ID" value="NZ_CP042914.1"/>
</dbReference>
<dbReference type="Proteomes" id="UP000325286">
    <property type="component" value="Chromosome"/>
</dbReference>
<protein>
    <recommendedName>
        <fullName evidence="3">AAA+ ATPase domain-containing protein</fullName>
    </recommendedName>
</protein>
<sequence length="289" mass="31100">MISLKTVNLTADSKGYVDSLGGLYSKFQAVTVTMSYHSFWSLRSAPFGAGELGQQFFAAKPQREAFARLHYMVENGHSTGLLIGPLGCGRSALLKQIASSRGFGDTAVDVALTACGQRNTDETLRSLATQLGASPVGELWRAISERVLASARQKVRTLWLIDDTTSEIVRLAAALVSESRWVTVIAVTPAEQAISLANHLGLCPLRIDLTPFSLADTMQFVRYRLSEAQASEPIFSDSALVRLHELGDGCVGVIEHLAELSMSAAAAHGVREIGAHLIEAVQEEFVRAA</sequence>
<dbReference type="InterPro" id="IPR052026">
    <property type="entry name" value="ExeA_AAA_ATPase_DNA-bind"/>
</dbReference>
<proteinExistence type="predicted"/>
<reference evidence="1 2" key="1">
    <citation type="submission" date="2019-08" db="EMBL/GenBank/DDBJ databases">
        <title>Deep-cultivation of Planctomycetes and their phenomic and genomic characterization uncovers novel biology.</title>
        <authorList>
            <person name="Wiegand S."/>
            <person name="Jogler M."/>
            <person name="Boedeker C."/>
            <person name="Pinto D."/>
            <person name="Vollmers J."/>
            <person name="Rivas-Marin E."/>
            <person name="Kohn T."/>
            <person name="Peeters S.H."/>
            <person name="Heuer A."/>
            <person name="Rast P."/>
            <person name="Oberbeckmann S."/>
            <person name="Bunk B."/>
            <person name="Jeske O."/>
            <person name="Meyerdierks A."/>
            <person name="Storesund J.E."/>
            <person name="Kallscheuer N."/>
            <person name="Luecker S."/>
            <person name="Lage O.M."/>
            <person name="Pohl T."/>
            <person name="Merkel B.J."/>
            <person name="Hornburger P."/>
            <person name="Mueller R.-W."/>
            <person name="Bruemmer F."/>
            <person name="Labrenz M."/>
            <person name="Spormann A.M."/>
            <person name="Op den Camp H."/>
            <person name="Overmann J."/>
            <person name="Amann R."/>
            <person name="Jetten M.S.M."/>
            <person name="Mascher T."/>
            <person name="Medema M.H."/>
            <person name="Devos D.P."/>
            <person name="Kaster A.-K."/>
            <person name="Ovreas L."/>
            <person name="Rohde M."/>
            <person name="Galperin M.Y."/>
            <person name="Jogler C."/>
        </authorList>
    </citation>
    <scope>NUCLEOTIDE SEQUENCE [LARGE SCALE GENOMIC DNA]</scope>
    <source>
        <strain evidence="1 2">UC8</strain>
    </source>
</reference>
<dbReference type="KEGG" id="rul:UC8_04890"/>
<dbReference type="EMBL" id="CP042914">
    <property type="protein sequence ID" value="QEG38532.1"/>
    <property type="molecule type" value="Genomic_DNA"/>
</dbReference>
<name>A0A5B9QL77_9BACT</name>
<organism evidence="1 2">
    <name type="scientific">Roseimaritima ulvae</name>
    <dbReference type="NCBI Taxonomy" id="980254"/>
    <lineage>
        <taxon>Bacteria</taxon>
        <taxon>Pseudomonadati</taxon>
        <taxon>Planctomycetota</taxon>
        <taxon>Planctomycetia</taxon>
        <taxon>Pirellulales</taxon>
        <taxon>Pirellulaceae</taxon>
        <taxon>Roseimaritima</taxon>
    </lineage>
</organism>
<evidence type="ECO:0000313" key="2">
    <source>
        <dbReference type="Proteomes" id="UP000325286"/>
    </source>
</evidence>
<dbReference type="SUPFAM" id="SSF52540">
    <property type="entry name" value="P-loop containing nucleoside triphosphate hydrolases"/>
    <property type="match status" value="1"/>
</dbReference>
<evidence type="ECO:0000313" key="1">
    <source>
        <dbReference type="EMBL" id="QEG38532.1"/>
    </source>
</evidence>
<dbReference type="InterPro" id="IPR027417">
    <property type="entry name" value="P-loop_NTPase"/>
</dbReference>
<dbReference type="AlphaFoldDB" id="A0A5B9QL77"/>
<evidence type="ECO:0008006" key="3">
    <source>
        <dbReference type="Google" id="ProtNLM"/>
    </source>
</evidence>
<gene>
    <name evidence="1" type="ORF">UC8_04890</name>
</gene>
<dbReference type="OrthoDB" id="269280at2"/>
<dbReference type="PANTHER" id="PTHR35894:SF1">
    <property type="entry name" value="PHOSPHORIBULOKINASE _ URIDINE KINASE FAMILY"/>
    <property type="match status" value="1"/>
</dbReference>
<keyword evidence="2" id="KW-1185">Reference proteome</keyword>
<dbReference type="PANTHER" id="PTHR35894">
    <property type="entry name" value="GENERAL SECRETION PATHWAY PROTEIN A-RELATED"/>
    <property type="match status" value="1"/>
</dbReference>